<dbReference type="KEGG" id="pte:PTT_17654"/>
<accession>E3S4W6</accession>
<dbReference type="eggNOG" id="ENOG502SNVZ">
    <property type="taxonomic scope" value="Eukaryota"/>
</dbReference>
<reference evidence="1 2" key="1">
    <citation type="journal article" date="2010" name="Genome Biol.">
        <title>A first genome assembly of the barley fungal pathogen Pyrenophora teres f. teres.</title>
        <authorList>
            <person name="Ellwood S.R."/>
            <person name="Liu Z."/>
            <person name="Syme R.A."/>
            <person name="Lai Z."/>
            <person name="Hane J.K."/>
            <person name="Keiper F."/>
            <person name="Moffat C.S."/>
            <person name="Oliver R.P."/>
            <person name="Friesen T.L."/>
        </authorList>
    </citation>
    <scope>NUCLEOTIDE SEQUENCE [LARGE SCALE GENOMIC DNA]</scope>
    <source>
        <strain evidence="1 2">0-1</strain>
    </source>
</reference>
<evidence type="ECO:0000313" key="1">
    <source>
        <dbReference type="EMBL" id="EFQ87002.1"/>
    </source>
</evidence>
<dbReference type="EMBL" id="GL537210">
    <property type="protein sequence ID" value="EFQ87002.1"/>
    <property type="molecule type" value="Genomic_DNA"/>
</dbReference>
<dbReference type="Proteomes" id="UP000001067">
    <property type="component" value="Unassembled WGS sequence"/>
</dbReference>
<dbReference type="PANTHER" id="PTHR42085">
    <property type="entry name" value="F-BOX DOMAIN-CONTAINING PROTEIN"/>
    <property type="match status" value="1"/>
</dbReference>
<keyword evidence="2" id="KW-1185">Reference proteome</keyword>
<dbReference type="InterPro" id="IPR038883">
    <property type="entry name" value="AN11006-like"/>
</dbReference>
<dbReference type="PANTHER" id="PTHR42085:SF1">
    <property type="entry name" value="F-BOX DOMAIN-CONTAINING PROTEIN"/>
    <property type="match status" value="1"/>
</dbReference>
<evidence type="ECO:0000313" key="2">
    <source>
        <dbReference type="Proteomes" id="UP000001067"/>
    </source>
</evidence>
<proteinExistence type="predicted"/>
<protein>
    <submittedName>
        <fullName evidence="1">Uncharacterized protein</fullName>
    </submittedName>
</protein>
<sequence>MENMDQHQSPLFRLPRELRDEIYGYYLHEDGGYITSQSAQRIQRLQRQDGRSIELGLSYACKRVATEIEGLALKKNAIRFSVLPAKHESVSRYSTAGLFDYLLERRAGFCRVMLSHAYWLVSPEAMQAVRTRHPGNTAVEKLEKTIIRDGNYYLNQGHLHHFKMLDYVVGDVILHDLIQIIAENTDFELLTSKEYDPDVDVGPLYVDPDANWDWRSEYSDIDDIGSISSDSDDGTTRSAFYSKETRDRVVEWRPAFWCMPQQQDLAEVAKFLPTSLQDLTHDDEGHELRLKQYFSAAAAAIHFLEHLGPKQRMHVRKIVIQEDHTSVGLPQTHARGLIPFCIENPDLRIERRIDIWRTDFIPKSEHFSADIPYIVSDVAKWISEARLLRIMGMPSTSFSLVLHGPTEEASQQLCDAMIKAAIWHEGAQEVARRTGSKWEDYYGIAEDFVDVIKAMVRGDIPARFEADMGEVWDIEEILRDSEGDEPASAREVFALENFEEPVGGWEAARAKYMEQTDWVDLEKSGRGLMEGLMATMNYLDGTDVW</sequence>
<gene>
    <name evidence="1" type="ORF">PTT_17654</name>
</gene>
<organism evidence="2">
    <name type="scientific">Pyrenophora teres f. teres (strain 0-1)</name>
    <name type="common">Barley net blotch fungus</name>
    <name type="synonym">Drechslera teres f. teres</name>
    <dbReference type="NCBI Taxonomy" id="861557"/>
    <lineage>
        <taxon>Eukaryota</taxon>
        <taxon>Fungi</taxon>
        <taxon>Dikarya</taxon>
        <taxon>Ascomycota</taxon>
        <taxon>Pezizomycotina</taxon>
        <taxon>Dothideomycetes</taxon>
        <taxon>Pleosporomycetidae</taxon>
        <taxon>Pleosporales</taxon>
        <taxon>Pleosporineae</taxon>
        <taxon>Pleosporaceae</taxon>
        <taxon>Pyrenophora</taxon>
    </lineage>
</organism>
<name>E3S4W6_PYRTT</name>
<dbReference type="HOGENOM" id="CLU_499800_0_0_1"/>
<dbReference type="AlphaFoldDB" id="E3S4W6"/>
<dbReference type="OrthoDB" id="3799754at2759"/>